<reference evidence="2" key="1">
    <citation type="journal article" date="2017" name="Genome Biol.">
        <title>Comparative genomics reveals high biological diversity and specific adaptations in the industrially and medically important fungal genus Aspergillus.</title>
        <authorList>
            <person name="de Vries R.P."/>
            <person name="Riley R."/>
            <person name="Wiebenga A."/>
            <person name="Aguilar-Osorio G."/>
            <person name="Amillis S."/>
            <person name="Uchima C.A."/>
            <person name="Anderluh G."/>
            <person name="Asadollahi M."/>
            <person name="Askin M."/>
            <person name="Barry K."/>
            <person name="Battaglia E."/>
            <person name="Bayram O."/>
            <person name="Benocci T."/>
            <person name="Braus-Stromeyer S.A."/>
            <person name="Caldana C."/>
            <person name="Canovas D."/>
            <person name="Cerqueira G.C."/>
            <person name="Chen F."/>
            <person name="Chen W."/>
            <person name="Choi C."/>
            <person name="Clum A."/>
            <person name="Dos Santos R.A."/>
            <person name="Damasio A.R."/>
            <person name="Diallinas G."/>
            <person name="Emri T."/>
            <person name="Fekete E."/>
            <person name="Flipphi M."/>
            <person name="Freyberg S."/>
            <person name="Gallo A."/>
            <person name="Gournas C."/>
            <person name="Habgood R."/>
            <person name="Hainaut M."/>
            <person name="Harispe M.L."/>
            <person name="Henrissat B."/>
            <person name="Hilden K.S."/>
            <person name="Hope R."/>
            <person name="Hossain A."/>
            <person name="Karabika E."/>
            <person name="Karaffa L."/>
            <person name="Karanyi Z."/>
            <person name="Krasevec N."/>
            <person name="Kuo A."/>
            <person name="Kusch H."/>
            <person name="LaButti K."/>
            <person name="Lagendijk E.L."/>
            <person name="Lapidus A."/>
            <person name="Levasseur A."/>
            <person name="Lindquist E."/>
            <person name="Lipzen A."/>
            <person name="Logrieco A.F."/>
            <person name="MacCabe A."/>
            <person name="Maekelae M.R."/>
            <person name="Malavazi I."/>
            <person name="Melin P."/>
            <person name="Meyer V."/>
            <person name="Mielnichuk N."/>
            <person name="Miskei M."/>
            <person name="Molnar A.P."/>
            <person name="Mule G."/>
            <person name="Ngan C.Y."/>
            <person name="Orejas M."/>
            <person name="Orosz E."/>
            <person name="Ouedraogo J.P."/>
            <person name="Overkamp K.M."/>
            <person name="Park H.-S."/>
            <person name="Perrone G."/>
            <person name="Piumi F."/>
            <person name="Punt P.J."/>
            <person name="Ram A.F."/>
            <person name="Ramon A."/>
            <person name="Rauscher S."/>
            <person name="Record E."/>
            <person name="Riano-Pachon D.M."/>
            <person name="Robert V."/>
            <person name="Roehrig J."/>
            <person name="Ruller R."/>
            <person name="Salamov A."/>
            <person name="Salih N.S."/>
            <person name="Samson R.A."/>
            <person name="Sandor E."/>
            <person name="Sanguinetti M."/>
            <person name="Schuetze T."/>
            <person name="Sepcic K."/>
            <person name="Shelest E."/>
            <person name="Sherlock G."/>
            <person name="Sophianopoulou V."/>
            <person name="Squina F.M."/>
            <person name="Sun H."/>
            <person name="Susca A."/>
            <person name="Todd R.B."/>
            <person name="Tsang A."/>
            <person name="Unkles S.E."/>
            <person name="van de Wiele N."/>
            <person name="van Rossen-Uffink D."/>
            <person name="Oliveira J.V."/>
            <person name="Vesth T.C."/>
            <person name="Visser J."/>
            <person name="Yu J.-H."/>
            <person name="Zhou M."/>
            <person name="Andersen M.R."/>
            <person name="Archer D.B."/>
            <person name="Baker S.E."/>
            <person name="Benoit I."/>
            <person name="Brakhage A.A."/>
            <person name="Braus G.H."/>
            <person name="Fischer R."/>
            <person name="Frisvad J.C."/>
            <person name="Goldman G.H."/>
            <person name="Houbraken J."/>
            <person name="Oakley B."/>
            <person name="Pocsi I."/>
            <person name="Scazzocchio C."/>
            <person name="Seiboth B."/>
            <person name="vanKuyk P.A."/>
            <person name="Wortman J."/>
            <person name="Dyer P.S."/>
            <person name="Grigoriev I.V."/>
        </authorList>
    </citation>
    <scope>NUCLEOTIDE SEQUENCE [LARGE SCALE GENOMIC DNA]</scope>
    <source>
        <strain evidence="2">ITEM 5010</strain>
    </source>
</reference>
<name>A0A1R3R7P7_ASPC5</name>
<protein>
    <submittedName>
        <fullName evidence="1">Uncharacterized protein</fullName>
    </submittedName>
</protein>
<evidence type="ECO:0000313" key="2">
    <source>
        <dbReference type="Proteomes" id="UP000188318"/>
    </source>
</evidence>
<organism evidence="1 2">
    <name type="scientific">Aspergillus carbonarius (strain ITEM 5010)</name>
    <dbReference type="NCBI Taxonomy" id="602072"/>
    <lineage>
        <taxon>Eukaryota</taxon>
        <taxon>Fungi</taxon>
        <taxon>Dikarya</taxon>
        <taxon>Ascomycota</taxon>
        <taxon>Pezizomycotina</taxon>
        <taxon>Eurotiomycetes</taxon>
        <taxon>Eurotiomycetidae</taxon>
        <taxon>Eurotiales</taxon>
        <taxon>Aspergillaceae</taxon>
        <taxon>Aspergillus</taxon>
        <taxon>Aspergillus subgen. Circumdati</taxon>
    </lineage>
</organism>
<dbReference type="Proteomes" id="UP000188318">
    <property type="component" value="Unassembled WGS sequence"/>
</dbReference>
<sequence>MADDRLLMREIQTILAVMITRLEGNDFPNHTVVPVMAITVFAGYKLRIIEAHYSLGGLAVRKSHLLSFTNKDVAVPSMNILMGFMGAKMVGETKHMKSIRQDANSFWNNAFIMEL</sequence>
<evidence type="ECO:0000313" key="1">
    <source>
        <dbReference type="EMBL" id="OOF90515.1"/>
    </source>
</evidence>
<dbReference type="VEuPathDB" id="FungiDB:ASPCADRAFT_10543"/>
<keyword evidence="2" id="KW-1185">Reference proteome</keyword>
<dbReference type="OrthoDB" id="4177740at2759"/>
<proteinExistence type="predicted"/>
<dbReference type="STRING" id="602072.A0A1R3R7P7"/>
<accession>A0A1R3R7P7</accession>
<dbReference type="AlphaFoldDB" id="A0A1R3R7P7"/>
<gene>
    <name evidence="1" type="ORF">ASPCADRAFT_10543</name>
</gene>
<dbReference type="EMBL" id="KV907517">
    <property type="protein sequence ID" value="OOF90515.1"/>
    <property type="molecule type" value="Genomic_DNA"/>
</dbReference>